<feature type="signal peptide" evidence="2">
    <location>
        <begin position="1"/>
        <end position="18"/>
    </location>
</feature>
<evidence type="ECO:0000313" key="3">
    <source>
        <dbReference type="EMBL" id="CAK7920947.1"/>
    </source>
</evidence>
<gene>
    <name evidence="3" type="primary">RBR2</name>
    <name evidence="3" type="ORF">CAAN4_H08350</name>
</gene>
<keyword evidence="4" id="KW-1185">Reference proteome</keyword>
<accession>A0ABP0EP29</accession>
<evidence type="ECO:0000256" key="2">
    <source>
        <dbReference type="SAM" id="SignalP"/>
    </source>
</evidence>
<sequence>MQLSNVVSAAALAGVASAAANAQEVAFFTALVGDYQANKLQYIQYIATANDVPGAVSSLAMQVRTYSADDTSYTTLLNDGNIDIPALESFATNVPWYSRIVSDAGATLGGASATGSGSGSGSAAATASASGSGSAAASATSAVASATSKGASSAASATGSAGSALSSAAGSITSGAKSATSSGAKASSAASSHGSSSAAASSSSSSKGAAAVKYGSVGAVLAGAAIALL</sequence>
<name>A0ABP0EP29_9ASCO</name>
<dbReference type="Pfam" id="PF00660">
    <property type="entry name" value="SRP1_TIP1"/>
    <property type="match status" value="1"/>
</dbReference>
<proteinExistence type="predicted"/>
<feature type="region of interest" description="Disordered" evidence="1">
    <location>
        <begin position="184"/>
        <end position="203"/>
    </location>
</feature>
<evidence type="ECO:0000256" key="1">
    <source>
        <dbReference type="SAM" id="MobiDB-lite"/>
    </source>
</evidence>
<evidence type="ECO:0000313" key="4">
    <source>
        <dbReference type="Proteomes" id="UP001497600"/>
    </source>
</evidence>
<feature type="chain" id="PRO_5045078805" evidence="2">
    <location>
        <begin position="19"/>
        <end position="229"/>
    </location>
</feature>
<dbReference type="Proteomes" id="UP001497600">
    <property type="component" value="Chromosome H"/>
</dbReference>
<dbReference type="EMBL" id="OZ004260">
    <property type="protein sequence ID" value="CAK7920947.1"/>
    <property type="molecule type" value="Genomic_DNA"/>
</dbReference>
<organism evidence="3 4">
    <name type="scientific">[Candida] anglica</name>
    <dbReference type="NCBI Taxonomy" id="148631"/>
    <lineage>
        <taxon>Eukaryota</taxon>
        <taxon>Fungi</taxon>
        <taxon>Dikarya</taxon>
        <taxon>Ascomycota</taxon>
        <taxon>Saccharomycotina</taxon>
        <taxon>Pichiomycetes</taxon>
        <taxon>Debaryomycetaceae</taxon>
        <taxon>Kurtzmaniella</taxon>
    </lineage>
</organism>
<dbReference type="InterPro" id="IPR000992">
    <property type="entry name" value="SRP1_TIP1"/>
</dbReference>
<keyword evidence="2" id="KW-0732">Signal</keyword>
<protein>
    <submittedName>
        <fullName evidence="3">Repressed By RIM101 protein 2</fullName>
    </submittedName>
</protein>
<reference evidence="3 4" key="1">
    <citation type="submission" date="2024-01" db="EMBL/GenBank/DDBJ databases">
        <authorList>
            <consortium name="Genoscope - CEA"/>
            <person name="William W."/>
        </authorList>
    </citation>
    <scope>NUCLEOTIDE SEQUENCE [LARGE SCALE GENOMIC DNA]</scope>
    <source>
        <strain evidence="3 4">29B2s-10</strain>
    </source>
</reference>